<dbReference type="InterPro" id="IPR011990">
    <property type="entry name" value="TPR-like_helical_dom_sf"/>
</dbReference>
<feature type="transmembrane region" description="Helical" evidence="2">
    <location>
        <begin position="539"/>
        <end position="562"/>
    </location>
</feature>
<dbReference type="PANTHER" id="PTHR11102:SF147">
    <property type="entry name" value="SEL1L ADAPTOR SUBUNIT OF ERAD E3 UBIQUITIN LIGASE"/>
    <property type="match status" value="1"/>
</dbReference>
<dbReference type="STRING" id="5722.A2F454"/>
<reference evidence="3" key="1">
    <citation type="submission" date="2006-10" db="EMBL/GenBank/DDBJ databases">
        <authorList>
            <person name="Amadeo P."/>
            <person name="Zhao Q."/>
            <person name="Wortman J."/>
            <person name="Fraser-Liggett C."/>
            <person name="Carlton J."/>
        </authorList>
    </citation>
    <scope>NUCLEOTIDE SEQUENCE</scope>
    <source>
        <strain evidence="3">G3</strain>
    </source>
</reference>
<evidence type="ECO:0008006" key="5">
    <source>
        <dbReference type="Google" id="ProtNLM"/>
    </source>
</evidence>
<dbReference type="VEuPathDB" id="TrichDB:TVAG_179720"/>
<dbReference type="Proteomes" id="UP000001542">
    <property type="component" value="Unassembled WGS sequence"/>
</dbReference>
<comment type="similarity">
    <text evidence="1">Belongs to the sel-1 family.</text>
</comment>
<sequence>MLFPFFSLHIASKPLKRQFPFYPTLKEECDTGDPCIVDYFSLETVDKRSFSYPIIKKCVKGYLENKNHSNCITRLQSHAENNGDAAFILGNIYEFGLMGVKPNDKTARHFYSLGTHLGHAECQYSLSFMQRYGLGGSKDVLQSYMLLKAASLAGSIPAIITESFLDFYGFNRPKSCYAAYEKLNPIMQIMMKNLTHDRLRDSLGVTRIYPSMIRLFTRLSNNFKKTLKEANADNPKALIEAGKYYLWTEKNYSYAEEIFKKAADLGVSEANHYLGLIYRYGYGHDVDNYMAEIYFKKSIQGGISSSQVELSKMMIKEGTNFETGFAYLKVLSHIDCDAAYNYHLLALGMTEIEPKNTSKFLFDIYNVTNRCANLPHIPSIYLSAAYTVEGVNFKPDCKRGFYKMFLAAELSPFFDMARTAFNFYMKSDTNYSLRLYQKIADWGSEAAMGNVKIILDDRKEDATDWVEMLQKLKFPDAILVKAKNNLKNGNAVKGEKELNKAAENSNAAKYEAAKYYFRSDPARSLHYLRDLYQSNPSSFFAVLYLSVLILLRNVPIGLFTFINGANTKEAEVVWVIIQNYAVDVLLCISFVTFSFFLRKRIQLIIEQK</sequence>
<organism evidence="3 4">
    <name type="scientific">Trichomonas vaginalis (strain ATCC PRA-98 / G3)</name>
    <dbReference type="NCBI Taxonomy" id="412133"/>
    <lineage>
        <taxon>Eukaryota</taxon>
        <taxon>Metamonada</taxon>
        <taxon>Parabasalia</taxon>
        <taxon>Trichomonadida</taxon>
        <taxon>Trichomonadidae</taxon>
        <taxon>Trichomonas</taxon>
    </lineage>
</organism>
<dbReference type="GO" id="GO:0036503">
    <property type="term" value="P:ERAD pathway"/>
    <property type="evidence" value="ECO:0000318"/>
    <property type="project" value="GO_Central"/>
</dbReference>
<evidence type="ECO:0000256" key="1">
    <source>
        <dbReference type="ARBA" id="ARBA00038101"/>
    </source>
</evidence>
<feature type="transmembrane region" description="Helical" evidence="2">
    <location>
        <begin position="574"/>
        <end position="597"/>
    </location>
</feature>
<dbReference type="KEGG" id="tva:4758120"/>
<name>A2F454_TRIV3</name>
<reference evidence="3" key="2">
    <citation type="journal article" date="2007" name="Science">
        <title>Draft genome sequence of the sexually transmitted pathogen Trichomonas vaginalis.</title>
        <authorList>
            <person name="Carlton J.M."/>
            <person name="Hirt R.P."/>
            <person name="Silva J.C."/>
            <person name="Delcher A.L."/>
            <person name="Schatz M."/>
            <person name="Zhao Q."/>
            <person name="Wortman J.R."/>
            <person name="Bidwell S.L."/>
            <person name="Alsmark U.C.M."/>
            <person name="Besteiro S."/>
            <person name="Sicheritz-Ponten T."/>
            <person name="Noel C.J."/>
            <person name="Dacks J.B."/>
            <person name="Foster P.G."/>
            <person name="Simillion C."/>
            <person name="Van de Peer Y."/>
            <person name="Miranda-Saavedra D."/>
            <person name="Barton G.J."/>
            <person name="Westrop G.D."/>
            <person name="Mueller S."/>
            <person name="Dessi D."/>
            <person name="Fiori P.L."/>
            <person name="Ren Q."/>
            <person name="Paulsen I."/>
            <person name="Zhang H."/>
            <person name="Bastida-Corcuera F.D."/>
            <person name="Simoes-Barbosa A."/>
            <person name="Brown M.T."/>
            <person name="Hayes R.D."/>
            <person name="Mukherjee M."/>
            <person name="Okumura C.Y."/>
            <person name="Schneider R."/>
            <person name="Smith A.J."/>
            <person name="Vanacova S."/>
            <person name="Villalvazo M."/>
            <person name="Haas B.J."/>
            <person name="Pertea M."/>
            <person name="Feldblyum T.V."/>
            <person name="Utterback T.R."/>
            <person name="Shu C.L."/>
            <person name="Osoegawa K."/>
            <person name="de Jong P.J."/>
            <person name="Hrdy I."/>
            <person name="Horvathova L."/>
            <person name="Zubacova Z."/>
            <person name="Dolezal P."/>
            <person name="Malik S.B."/>
            <person name="Logsdon J.M. Jr."/>
            <person name="Henze K."/>
            <person name="Gupta A."/>
            <person name="Wang C.C."/>
            <person name="Dunne R.L."/>
            <person name="Upcroft J.A."/>
            <person name="Upcroft P."/>
            <person name="White O."/>
            <person name="Salzberg S.L."/>
            <person name="Tang P."/>
            <person name="Chiu C.-H."/>
            <person name="Lee Y.-S."/>
            <person name="Embley T.M."/>
            <person name="Coombs G.H."/>
            <person name="Mottram J.C."/>
            <person name="Tachezy J."/>
            <person name="Fraser-Liggett C.M."/>
            <person name="Johnson P.J."/>
        </authorList>
    </citation>
    <scope>NUCLEOTIDE SEQUENCE [LARGE SCALE GENOMIC DNA]</scope>
    <source>
        <strain evidence="3">G3</strain>
    </source>
</reference>
<evidence type="ECO:0000313" key="3">
    <source>
        <dbReference type="EMBL" id="EAY00301.1"/>
    </source>
</evidence>
<dbReference type="Gene3D" id="1.25.40.10">
    <property type="entry name" value="Tetratricopeptide repeat domain"/>
    <property type="match status" value="2"/>
</dbReference>
<keyword evidence="2" id="KW-1133">Transmembrane helix</keyword>
<evidence type="ECO:0000313" key="4">
    <source>
        <dbReference type="Proteomes" id="UP000001542"/>
    </source>
</evidence>
<dbReference type="RefSeq" id="XP_001313230.1">
    <property type="nucleotide sequence ID" value="XM_001313229.1"/>
</dbReference>
<dbReference type="InterPro" id="IPR006597">
    <property type="entry name" value="Sel1-like"/>
</dbReference>
<dbReference type="Pfam" id="PF08238">
    <property type="entry name" value="Sel1"/>
    <property type="match status" value="4"/>
</dbReference>
<dbReference type="InParanoid" id="A2F454"/>
<dbReference type="InterPro" id="IPR050767">
    <property type="entry name" value="Sel1_AlgK"/>
</dbReference>
<accession>A2F454</accession>
<keyword evidence="4" id="KW-1185">Reference proteome</keyword>
<dbReference type="EMBL" id="DS113606">
    <property type="protein sequence ID" value="EAY00301.1"/>
    <property type="molecule type" value="Genomic_DNA"/>
</dbReference>
<dbReference type="SMR" id="A2F454"/>
<protein>
    <recommendedName>
        <fullName evidence="5">Sel1 repeat family protein</fullName>
    </recommendedName>
</protein>
<proteinExistence type="inferred from homology"/>
<dbReference type="GO" id="GO:0005789">
    <property type="term" value="C:endoplasmic reticulum membrane"/>
    <property type="evidence" value="ECO:0000318"/>
    <property type="project" value="GO_Central"/>
</dbReference>
<dbReference type="OrthoDB" id="2148946at2759"/>
<evidence type="ECO:0000256" key="2">
    <source>
        <dbReference type="SAM" id="Phobius"/>
    </source>
</evidence>
<gene>
    <name evidence="3" type="ORF">TVAG_179720</name>
</gene>
<dbReference type="AlphaFoldDB" id="A2F454"/>
<dbReference type="VEuPathDB" id="TrichDB:TVAGG3_1002230"/>
<dbReference type="PANTHER" id="PTHR11102">
    <property type="entry name" value="SEL-1-LIKE PROTEIN"/>
    <property type="match status" value="1"/>
</dbReference>
<keyword evidence="2" id="KW-0472">Membrane</keyword>
<dbReference type="SMART" id="SM00671">
    <property type="entry name" value="SEL1"/>
    <property type="match status" value="4"/>
</dbReference>
<dbReference type="SUPFAM" id="SSF81901">
    <property type="entry name" value="HCP-like"/>
    <property type="match status" value="3"/>
</dbReference>
<keyword evidence="2" id="KW-0812">Transmembrane</keyword>